<sequence length="286" mass="31533">MQEKVSRRFFLKKTTGVLLTAIGLSAGGYLYARKIEPKLVDINKKTMMHTAIPAGFNGLKIVQFSDLHMGFNYTIGDLNSLVKKINRLDPDIILFTGDLVDKPNQYEGAEALTVALEQLHANVGKYAIYGNHDRGGWGSSLYSNIMEGAGFTLLVNDVSEITIDDGTSIYIAGVDDALLGRPNIHESIYSIPRGAFTILLSHCPDLADEAKEYDIHYQLSGHSHGGQVRIPFVGSLVTPPYAEKYDAGKYNVDGLTLYVNRGIGTARLPFRFLCRPEVTVFTLDKK</sequence>
<comment type="caution">
    <text evidence="2">The sequence shown here is derived from an EMBL/GenBank/DDBJ whole genome shotgun (WGS) entry which is preliminary data.</text>
</comment>
<protein>
    <submittedName>
        <fullName evidence="2">Metallophosphoesterase</fullName>
    </submittedName>
</protein>
<dbReference type="InterPro" id="IPR029052">
    <property type="entry name" value="Metallo-depent_PP-like"/>
</dbReference>
<dbReference type="Gene3D" id="3.60.21.10">
    <property type="match status" value="1"/>
</dbReference>
<dbReference type="InterPro" id="IPR004843">
    <property type="entry name" value="Calcineurin-like_PHP"/>
</dbReference>
<dbReference type="EMBL" id="JBFMIA010000001">
    <property type="protein sequence ID" value="MEW9500316.1"/>
    <property type="molecule type" value="Genomic_DNA"/>
</dbReference>
<accession>A0ABV3PZM5</accession>
<feature type="domain" description="Calcineurin-like phosphoesterase" evidence="1">
    <location>
        <begin position="59"/>
        <end position="225"/>
    </location>
</feature>
<gene>
    <name evidence="2" type="ORF">AB1471_00705</name>
</gene>
<dbReference type="CDD" id="cd07385">
    <property type="entry name" value="MPP_YkuE_C"/>
    <property type="match status" value="1"/>
</dbReference>
<keyword evidence="3" id="KW-1185">Reference proteome</keyword>
<dbReference type="PANTHER" id="PTHR31302:SF25">
    <property type="entry name" value="PHOSPHOESTERASE"/>
    <property type="match status" value="1"/>
</dbReference>
<dbReference type="SUPFAM" id="SSF56300">
    <property type="entry name" value="Metallo-dependent phosphatases"/>
    <property type="match status" value="1"/>
</dbReference>
<dbReference type="InterPro" id="IPR051158">
    <property type="entry name" value="Metallophosphoesterase_sf"/>
</dbReference>
<dbReference type="PANTHER" id="PTHR31302">
    <property type="entry name" value="TRANSMEMBRANE PROTEIN WITH METALLOPHOSPHOESTERASE DOMAIN-RELATED"/>
    <property type="match status" value="1"/>
</dbReference>
<name>A0ABV3PZM5_9BACL</name>
<evidence type="ECO:0000313" key="3">
    <source>
        <dbReference type="Proteomes" id="UP001556040"/>
    </source>
</evidence>
<evidence type="ECO:0000259" key="1">
    <source>
        <dbReference type="Pfam" id="PF00149"/>
    </source>
</evidence>
<proteinExistence type="predicted"/>
<dbReference type="Pfam" id="PF00149">
    <property type="entry name" value="Metallophos"/>
    <property type="match status" value="1"/>
</dbReference>
<organism evidence="2 3">
    <name type="scientific">Jeotgalibacillus marinus</name>
    <dbReference type="NCBI Taxonomy" id="86667"/>
    <lineage>
        <taxon>Bacteria</taxon>
        <taxon>Bacillati</taxon>
        <taxon>Bacillota</taxon>
        <taxon>Bacilli</taxon>
        <taxon>Bacillales</taxon>
        <taxon>Caryophanaceae</taxon>
        <taxon>Jeotgalibacillus</taxon>
    </lineage>
</organism>
<dbReference type="Proteomes" id="UP001556040">
    <property type="component" value="Unassembled WGS sequence"/>
</dbReference>
<reference evidence="2 3" key="1">
    <citation type="journal article" date="1979" name="Int. J. Syst. Evol. Microbiol.">
        <title>Bacillus globisporus subsp. marinus subsp. nov.</title>
        <authorList>
            <person name="Liu H."/>
        </authorList>
    </citation>
    <scope>NUCLEOTIDE SEQUENCE [LARGE SCALE GENOMIC DNA]</scope>
    <source>
        <strain evidence="2 3">DSM 1297</strain>
    </source>
</reference>
<evidence type="ECO:0000313" key="2">
    <source>
        <dbReference type="EMBL" id="MEW9500316.1"/>
    </source>
</evidence>
<dbReference type="RefSeq" id="WP_367777595.1">
    <property type="nucleotide sequence ID" value="NZ_JBFMIA010000001.1"/>
</dbReference>